<reference evidence="1" key="1">
    <citation type="submission" date="2016-10" db="EMBL/GenBank/DDBJ databases">
        <authorList>
            <person name="de Groot N.N."/>
        </authorList>
    </citation>
    <scope>NUCLEOTIDE SEQUENCE</scope>
</reference>
<protein>
    <submittedName>
        <fullName evidence="1">Uncharacterized protein</fullName>
    </submittedName>
</protein>
<organism evidence="1">
    <name type="scientific">hydrothermal vent metagenome</name>
    <dbReference type="NCBI Taxonomy" id="652676"/>
    <lineage>
        <taxon>unclassified sequences</taxon>
        <taxon>metagenomes</taxon>
        <taxon>ecological metagenomes</taxon>
    </lineage>
</organism>
<proteinExistence type="predicted"/>
<gene>
    <name evidence="1" type="ORF">MNB_SV-8-963</name>
</gene>
<dbReference type="AlphaFoldDB" id="A0A1W1BVL5"/>
<evidence type="ECO:0000313" key="1">
    <source>
        <dbReference type="EMBL" id="SFV57535.1"/>
    </source>
</evidence>
<sequence>MQTIHINVDENKVDVLLNIIKNLKEDIVDSYTVSPVECKDAFYDTRKKRLQQLRKDIKSGKVTMYDFDTSTDDLMKELQA</sequence>
<dbReference type="EMBL" id="FPHD01000046">
    <property type="protein sequence ID" value="SFV57535.1"/>
    <property type="molecule type" value="Genomic_DNA"/>
</dbReference>
<name>A0A1W1BVL5_9ZZZZ</name>
<accession>A0A1W1BVL5</accession>